<reference evidence="1 2" key="1">
    <citation type="submission" date="2019-03" db="EMBL/GenBank/DDBJ databases">
        <title>Draft genome sequences of novel Actinobacteria.</title>
        <authorList>
            <person name="Sahin N."/>
            <person name="Ay H."/>
            <person name="Saygin H."/>
        </authorList>
    </citation>
    <scope>NUCLEOTIDE SEQUENCE [LARGE SCALE GENOMIC DNA]</scope>
    <source>
        <strain evidence="1 2">JCM 30547</strain>
    </source>
</reference>
<dbReference type="AlphaFoldDB" id="A0A4R4NZF2"/>
<sequence length="231" mass="25647">MPKPDYQAGVGQPVEGQGGHWYQKFCSFGDYQTLADFQRALGGLDAMDVRQTDMLQRAGLEVRFFTTTPPVPRRTPEQAMLEIYGQIDFPKTFLAVNPAAAKQVVGLPTWVWLTNENGQFDPKRYAVQTKEIGTTEGYQLKWQIVPMLTLSPETGDPQKCAEAGVPWSESDADNPDACTVTYNKAGKYTLTADVNWTVRWWLAGEAQDPIPGPTNTATQEVIVGEIQTVTR</sequence>
<evidence type="ECO:0008006" key="3">
    <source>
        <dbReference type="Google" id="ProtNLM"/>
    </source>
</evidence>
<dbReference type="Proteomes" id="UP000295075">
    <property type="component" value="Unassembled WGS sequence"/>
</dbReference>
<organism evidence="1 2">
    <name type="scientific">Kribbella albertanoniae</name>
    <dbReference type="NCBI Taxonomy" id="1266829"/>
    <lineage>
        <taxon>Bacteria</taxon>
        <taxon>Bacillati</taxon>
        <taxon>Actinomycetota</taxon>
        <taxon>Actinomycetes</taxon>
        <taxon>Propionibacteriales</taxon>
        <taxon>Kribbellaceae</taxon>
        <taxon>Kribbella</taxon>
    </lineage>
</organism>
<comment type="caution">
    <text evidence="1">The sequence shown here is derived from an EMBL/GenBank/DDBJ whole genome shotgun (WGS) entry which is preliminary data.</text>
</comment>
<dbReference type="EMBL" id="SMKA01000395">
    <property type="protein sequence ID" value="TDC14534.1"/>
    <property type="molecule type" value="Genomic_DNA"/>
</dbReference>
<name>A0A4R4NZF2_9ACTN</name>
<keyword evidence="2" id="KW-1185">Reference proteome</keyword>
<gene>
    <name evidence="1" type="ORF">E1261_42480</name>
</gene>
<proteinExistence type="predicted"/>
<dbReference type="OrthoDB" id="3742379at2"/>
<protein>
    <recommendedName>
        <fullName evidence="3">PKD domain-containing protein</fullName>
    </recommendedName>
</protein>
<dbReference type="RefSeq" id="WP_132415636.1">
    <property type="nucleotide sequence ID" value="NZ_SMKA01000395.1"/>
</dbReference>
<evidence type="ECO:0000313" key="2">
    <source>
        <dbReference type="Proteomes" id="UP000295075"/>
    </source>
</evidence>
<evidence type="ECO:0000313" key="1">
    <source>
        <dbReference type="EMBL" id="TDC14534.1"/>
    </source>
</evidence>
<accession>A0A4R4NZF2</accession>